<keyword evidence="1" id="KW-0175">Coiled coil</keyword>
<keyword evidence="2" id="KW-0812">Transmembrane</keyword>
<protein>
    <submittedName>
        <fullName evidence="3">Uncharacterized protein</fullName>
    </submittedName>
</protein>
<feature type="transmembrane region" description="Helical" evidence="2">
    <location>
        <begin position="25"/>
        <end position="44"/>
    </location>
</feature>
<keyword evidence="2" id="KW-1133">Transmembrane helix</keyword>
<dbReference type="RefSeq" id="WP_330129445.1">
    <property type="nucleotide sequence ID" value="NZ_JAUHLI010000012.1"/>
</dbReference>
<gene>
    <name evidence="3" type="ORF">QWY20_13020</name>
</gene>
<feature type="coiled-coil region" evidence="1">
    <location>
        <begin position="57"/>
        <end position="91"/>
    </location>
</feature>
<evidence type="ECO:0000313" key="4">
    <source>
        <dbReference type="Proteomes" id="UP001336314"/>
    </source>
</evidence>
<keyword evidence="2" id="KW-0472">Membrane</keyword>
<dbReference type="EMBL" id="JAUHLI010000012">
    <property type="protein sequence ID" value="MEE2002378.1"/>
    <property type="molecule type" value="Genomic_DNA"/>
</dbReference>
<name>A0ABU7J785_9GAMM</name>
<dbReference type="Proteomes" id="UP001336314">
    <property type="component" value="Unassembled WGS sequence"/>
</dbReference>
<evidence type="ECO:0000256" key="1">
    <source>
        <dbReference type="SAM" id="Coils"/>
    </source>
</evidence>
<accession>A0ABU7J785</accession>
<evidence type="ECO:0000313" key="3">
    <source>
        <dbReference type="EMBL" id="MEE2002378.1"/>
    </source>
</evidence>
<proteinExistence type="predicted"/>
<organism evidence="3 4">
    <name type="scientific">Alkalimonas cellulosilytica</name>
    <dbReference type="NCBI Taxonomy" id="3058395"/>
    <lineage>
        <taxon>Bacteria</taxon>
        <taxon>Pseudomonadati</taxon>
        <taxon>Pseudomonadota</taxon>
        <taxon>Gammaproteobacteria</taxon>
        <taxon>Alkalimonas</taxon>
    </lineage>
</organism>
<evidence type="ECO:0000256" key="2">
    <source>
        <dbReference type="SAM" id="Phobius"/>
    </source>
</evidence>
<keyword evidence="4" id="KW-1185">Reference proteome</keyword>
<sequence>MESKMPNLPHKNQITFRWILDHVPLSWWMIVFTSLMGVFSAGFMTAKLTLNTLDGDILDKISAKERLQSDIQNLESKKASLNTQIIILEVKRDGLEMTTEERKERLRSRINLSQD</sequence>
<comment type="caution">
    <text evidence="3">The sequence shown here is derived from an EMBL/GenBank/DDBJ whole genome shotgun (WGS) entry which is preliminary data.</text>
</comment>
<reference evidence="3 4" key="1">
    <citation type="submission" date="2023-07" db="EMBL/GenBank/DDBJ databases">
        <title>Alkalimonas sp., MEB108 novel, alkaliphilic bacterium isolated from Lonar Lake, India.</title>
        <authorList>
            <person name="Joshi A."/>
            <person name="Thite S."/>
        </authorList>
    </citation>
    <scope>NUCLEOTIDE SEQUENCE [LARGE SCALE GENOMIC DNA]</scope>
    <source>
        <strain evidence="3 4">MEB108</strain>
    </source>
</reference>